<dbReference type="InterPro" id="IPR001611">
    <property type="entry name" value="Leu-rich_rpt"/>
</dbReference>
<dbReference type="Proteomes" id="UP000030669">
    <property type="component" value="Unassembled WGS sequence"/>
</dbReference>
<proteinExistence type="predicted"/>
<dbReference type="PANTHER" id="PTHR47566">
    <property type="match status" value="1"/>
</dbReference>
<dbReference type="GO" id="GO:0031028">
    <property type="term" value="P:septation initiation signaling"/>
    <property type="evidence" value="ECO:0007669"/>
    <property type="project" value="TreeGrafter"/>
</dbReference>
<evidence type="ECO:0000256" key="1">
    <source>
        <dbReference type="ARBA" id="ARBA00022614"/>
    </source>
</evidence>
<dbReference type="InterPro" id="IPR003591">
    <property type="entry name" value="Leu-rich_rpt_typical-subtyp"/>
</dbReference>
<dbReference type="PROSITE" id="PS51450">
    <property type="entry name" value="LRR"/>
    <property type="match status" value="3"/>
</dbReference>
<dbReference type="SMART" id="SM00365">
    <property type="entry name" value="LRR_SD22"/>
    <property type="match status" value="6"/>
</dbReference>
<dbReference type="GO" id="GO:0061499">
    <property type="term" value="C:outer plaque of mitotic spindle pole body"/>
    <property type="evidence" value="ECO:0007669"/>
    <property type="project" value="TreeGrafter"/>
</dbReference>
<dbReference type="eggNOG" id="KOG0531">
    <property type="taxonomic scope" value="Eukaryota"/>
</dbReference>
<organism evidence="3 4">
    <name type="scientific">Gloeophyllum trabeum (strain ATCC 11539 / FP-39264 / Madison 617)</name>
    <name type="common">Brown rot fungus</name>
    <dbReference type="NCBI Taxonomy" id="670483"/>
    <lineage>
        <taxon>Eukaryota</taxon>
        <taxon>Fungi</taxon>
        <taxon>Dikarya</taxon>
        <taxon>Basidiomycota</taxon>
        <taxon>Agaricomycotina</taxon>
        <taxon>Agaricomycetes</taxon>
        <taxon>Gloeophyllales</taxon>
        <taxon>Gloeophyllaceae</taxon>
        <taxon>Gloeophyllum</taxon>
    </lineage>
</organism>
<dbReference type="GO" id="GO:0035591">
    <property type="term" value="F:signaling adaptor activity"/>
    <property type="evidence" value="ECO:0007669"/>
    <property type="project" value="TreeGrafter"/>
</dbReference>
<dbReference type="KEGG" id="gtr:GLOTRDRAFT_77402"/>
<dbReference type="Pfam" id="PF13855">
    <property type="entry name" value="LRR_8"/>
    <property type="match status" value="1"/>
</dbReference>
<dbReference type="OMA" id="ACKRIRM"/>
<evidence type="ECO:0000313" key="4">
    <source>
        <dbReference type="Proteomes" id="UP000030669"/>
    </source>
</evidence>
<dbReference type="EMBL" id="KB469303">
    <property type="protein sequence ID" value="EPQ54712.1"/>
    <property type="molecule type" value="Genomic_DNA"/>
</dbReference>
<keyword evidence="1" id="KW-0433">Leucine-rich repeat</keyword>
<gene>
    <name evidence="3" type="ORF">GLOTRDRAFT_77402</name>
</gene>
<evidence type="ECO:0000313" key="3">
    <source>
        <dbReference type="EMBL" id="EPQ54712.1"/>
    </source>
</evidence>
<dbReference type="OrthoDB" id="7451790at2759"/>
<reference evidence="3 4" key="1">
    <citation type="journal article" date="2012" name="Science">
        <title>The Paleozoic origin of enzymatic lignin decomposition reconstructed from 31 fungal genomes.</title>
        <authorList>
            <person name="Floudas D."/>
            <person name="Binder M."/>
            <person name="Riley R."/>
            <person name="Barry K."/>
            <person name="Blanchette R.A."/>
            <person name="Henrissat B."/>
            <person name="Martinez A.T."/>
            <person name="Otillar R."/>
            <person name="Spatafora J.W."/>
            <person name="Yadav J.S."/>
            <person name="Aerts A."/>
            <person name="Benoit I."/>
            <person name="Boyd A."/>
            <person name="Carlson A."/>
            <person name="Copeland A."/>
            <person name="Coutinho P.M."/>
            <person name="de Vries R.P."/>
            <person name="Ferreira P."/>
            <person name="Findley K."/>
            <person name="Foster B."/>
            <person name="Gaskell J."/>
            <person name="Glotzer D."/>
            <person name="Gorecki P."/>
            <person name="Heitman J."/>
            <person name="Hesse C."/>
            <person name="Hori C."/>
            <person name="Igarashi K."/>
            <person name="Jurgens J.A."/>
            <person name="Kallen N."/>
            <person name="Kersten P."/>
            <person name="Kohler A."/>
            <person name="Kuees U."/>
            <person name="Kumar T.K.A."/>
            <person name="Kuo A."/>
            <person name="LaButti K."/>
            <person name="Larrondo L.F."/>
            <person name="Lindquist E."/>
            <person name="Ling A."/>
            <person name="Lombard V."/>
            <person name="Lucas S."/>
            <person name="Lundell T."/>
            <person name="Martin R."/>
            <person name="McLaughlin D.J."/>
            <person name="Morgenstern I."/>
            <person name="Morin E."/>
            <person name="Murat C."/>
            <person name="Nagy L.G."/>
            <person name="Nolan M."/>
            <person name="Ohm R.A."/>
            <person name="Patyshakuliyeva A."/>
            <person name="Rokas A."/>
            <person name="Ruiz-Duenas F.J."/>
            <person name="Sabat G."/>
            <person name="Salamov A."/>
            <person name="Samejima M."/>
            <person name="Schmutz J."/>
            <person name="Slot J.C."/>
            <person name="St John F."/>
            <person name="Stenlid J."/>
            <person name="Sun H."/>
            <person name="Sun S."/>
            <person name="Syed K."/>
            <person name="Tsang A."/>
            <person name="Wiebenga A."/>
            <person name="Young D."/>
            <person name="Pisabarro A."/>
            <person name="Eastwood D.C."/>
            <person name="Martin F."/>
            <person name="Cullen D."/>
            <person name="Grigoriev I.V."/>
            <person name="Hibbett D.S."/>
        </authorList>
    </citation>
    <scope>NUCLEOTIDE SEQUENCE [LARGE SCALE GENOMIC DNA]</scope>
    <source>
        <strain evidence="3 4">ATCC 11539</strain>
    </source>
</reference>
<dbReference type="Gene3D" id="3.80.10.10">
    <property type="entry name" value="Ribonuclease Inhibitor"/>
    <property type="match status" value="3"/>
</dbReference>
<dbReference type="AlphaFoldDB" id="S7Q5E0"/>
<protein>
    <submittedName>
        <fullName evidence="3">L domain-like protein</fullName>
    </submittedName>
</protein>
<dbReference type="GeneID" id="19308701"/>
<dbReference type="HOGENOM" id="CLU_008915_1_0_1"/>
<dbReference type="InterPro" id="IPR032675">
    <property type="entry name" value="LRR_dom_sf"/>
</dbReference>
<keyword evidence="4" id="KW-1185">Reference proteome</keyword>
<dbReference type="SMART" id="SM00369">
    <property type="entry name" value="LRR_TYP"/>
    <property type="match status" value="6"/>
</dbReference>
<evidence type="ECO:0000256" key="2">
    <source>
        <dbReference type="ARBA" id="ARBA00022737"/>
    </source>
</evidence>
<dbReference type="PANTHER" id="PTHR47566:SF1">
    <property type="entry name" value="PROTEIN NUD1"/>
    <property type="match status" value="1"/>
</dbReference>
<name>S7Q5E0_GLOTA</name>
<accession>S7Q5E0</accession>
<dbReference type="GO" id="GO:1902412">
    <property type="term" value="P:regulation of mitotic cytokinesis"/>
    <property type="evidence" value="ECO:0007669"/>
    <property type="project" value="TreeGrafter"/>
</dbReference>
<sequence>MRSPKSLSKSVKANATFLTECSFGVAHDRLVQVITDVQPFEPYWEELSVIDLSRKNLDSVARLKEFLPRLDSLCLNTNQVSYLSGIPSTVRSLSVASNALTSVASFNHLRNLENLDISNNQLDSLRQLECLRHLRELRADGNKVTSVDGLQQLDGLVKLSLEGNAIHDIDLTECRWTRLEMLHLAKNRIENINGLATLPSLVLLNLDKNCLGELDAHGVMPRLRILRVSGNRLAQLNAGSFPNLRTLYADDNHLGNLVKASRLTKLENLSLRNQRGRLLNLSVRDVRDVKRLYLSGNPLKAGFMDEPCYNLTYLELAGCRLAALPANLAKLVPNLRNLNLNYNFVEDVRPLHGLSRLKKLTMVGSRLKTTKELIRVLRGMPEAEVLDFRMNPCTLPWYVPLLYKNKSVPGGPDGEAGDARGEKGWQEVDGEFRRGLPVEVYAHRLAYRGHIMRACPGLRSLDGVGVTEKERAKAGELLATMGLRSSVGA</sequence>
<keyword evidence="2" id="KW-0677">Repeat</keyword>
<dbReference type="STRING" id="670483.S7Q5E0"/>
<dbReference type="InterPro" id="IPR052574">
    <property type="entry name" value="CDIRP"/>
</dbReference>
<dbReference type="SUPFAM" id="SSF52058">
    <property type="entry name" value="L domain-like"/>
    <property type="match status" value="2"/>
</dbReference>
<dbReference type="RefSeq" id="XP_007866974.1">
    <property type="nucleotide sequence ID" value="XM_007868783.1"/>
</dbReference>